<organism evidence="3 4">
    <name type="scientific">Quercus rubra</name>
    <name type="common">Northern red oak</name>
    <name type="synonym">Quercus borealis</name>
    <dbReference type="NCBI Taxonomy" id="3512"/>
    <lineage>
        <taxon>Eukaryota</taxon>
        <taxon>Viridiplantae</taxon>
        <taxon>Streptophyta</taxon>
        <taxon>Embryophyta</taxon>
        <taxon>Tracheophyta</taxon>
        <taxon>Spermatophyta</taxon>
        <taxon>Magnoliopsida</taxon>
        <taxon>eudicotyledons</taxon>
        <taxon>Gunneridae</taxon>
        <taxon>Pentapetalae</taxon>
        <taxon>rosids</taxon>
        <taxon>fabids</taxon>
        <taxon>Fagales</taxon>
        <taxon>Fagaceae</taxon>
        <taxon>Quercus</taxon>
    </lineage>
</organism>
<keyword evidence="4" id="KW-1185">Reference proteome</keyword>
<dbReference type="PANTHER" id="PTHR33463">
    <property type="entry name" value="NB-ARC DOMAIN-CONTAINING PROTEIN-RELATED"/>
    <property type="match status" value="1"/>
</dbReference>
<reference evidence="3 4" key="1">
    <citation type="journal article" date="2023" name="G3 (Bethesda)">
        <title>A haplotype-resolved chromosome-scale genome for Quercus rubra L. provides insights into the genetics of adaptive traits for red oak species.</title>
        <authorList>
            <person name="Kapoor B."/>
            <person name="Jenkins J."/>
            <person name="Schmutz J."/>
            <person name="Zhebentyayeva T."/>
            <person name="Kuelheim C."/>
            <person name="Coggeshall M."/>
            <person name="Heim C."/>
            <person name="Lasky J.R."/>
            <person name="Leites L."/>
            <person name="Islam-Faridi N."/>
            <person name="Romero-Severson J."/>
            <person name="DeLeo V.L."/>
            <person name="Lucas S.M."/>
            <person name="Lazic D."/>
            <person name="Gailing O."/>
            <person name="Carlson J."/>
            <person name="Staton M."/>
        </authorList>
    </citation>
    <scope>NUCLEOTIDE SEQUENCE [LARGE SCALE GENOMIC DNA]</scope>
    <source>
        <strain evidence="3">Pseudo-F2</strain>
    </source>
</reference>
<evidence type="ECO:0000256" key="1">
    <source>
        <dbReference type="ARBA" id="ARBA00022821"/>
    </source>
</evidence>
<feature type="domain" description="Disease resistance protein At4g27190-like leucine-rich repeats" evidence="2">
    <location>
        <begin position="184"/>
        <end position="288"/>
    </location>
</feature>
<evidence type="ECO:0000313" key="4">
    <source>
        <dbReference type="Proteomes" id="UP001324115"/>
    </source>
</evidence>
<evidence type="ECO:0000259" key="2">
    <source>
        <dbReference type="Pfam" id="PF23247"/>
    </source>
</evidence>
<dbReference type="SUPFAM" id="SSF117281">
    <property type="entry name" value="Kelch motif"/>
    <property type="match status" value="1"/>
</dbReference>
<dbReference type="InterPro" id="IPR032675">
    <property type="entry name" value="LRR_dom_sf"/>
</dbReference>
<keyword evidence="1" id="KW-0611">Plant defense</keyword>
<sequence length="322" mass="36484">MEVFDPLSQTWESLPNPPSYFDSDEEDILHAILKAKHEIVVARPRDSGSGNANFYSYNVVGGFWKNLEPKPSKRALCCYGRAVAVGNTLYWATFLSRESEHCTLYYHDLEKNVWLQECLCTSKILGEYEFLNASFRPGFLHLCDKKFCLILRSGNPTPEDPFILRLQCLDNLCGLFRKERAASARVPPNTFSCLKKIDIRVCPNIKKLLPPLLHLRNLEEISVHRCNQLEEIIEEEGMDTTKITLPNLRSLKFYELPELKTICSSSKVIVCDSLESIDIFHCPKLKRLPLSLPLLSNGQLSPPPSLLKIFVVNKGISGVGLS</sequence>
<dbReference type="Proteomes" id="UP001324115">
    <property type="component" value="Unassembled WGS sequence"/>
</dbReference>
<dbReference type="Pfam" id="PF23247">
    <property type="entry name" value="LRR_RPS2"/>
    <property type="match status" value="1"/>
</dbReference>
<gene>
    <name evidence="3" type="ORF">RGQ29_004734</name>
</gene>
<dbReference type="InterPro" id="IPR015915">
    <property type="entry name" value="Kelch-typ_b-propeller"/>
</dbReference>
<dbReference type="EMBL" id="JAXUIC010000011">
    <property type="protein sequence ID" value="KAK4561999.1"/>
    <property type="molecule type" value="Genomic_DNA"/>
</dbReference>
<dbReference type="PANTHER" id="PTHR33463:SF187">
    <property type="entry name" value="AND NB-ARC DOMAIN DISEASE RESISTANCE PROTEIN, PUTATIVE-RELATED"/>
    <property type="match status" value="1"/>
</dbReference>
<dbReference type="AlphaFoldDB" id="A0AAN7E3F2"/>
<dbReference type="Gene3D" id="3.80.10.10">
    <property type="entry name" value="Ribonuclease Inhibitor"/>
    <property type="match status" value="1"/>
</dbReference>
<dbReference type="InterPro" id="IPR050905">
    <property type="entry name" value="Plant_NBS-LRR"/>
</dbReference>
<protein>
    <recommendedName>
        <fullName evidence="2">Disease resistance protein At4g27190-like leucine-rich repeats domain-containing protein</fullName>
    </recommendedName>
</protein>
<dbReference type="SUPFAM" id="SSF52047">
    <property type="entry name" value="RNI-like"/>
    <property type="match status" value="1"/>
</dbReference>
<dbReference type="InterPro" id="IPR057135">
    <property type="entry name" value="At4g27190-like_LRR"/>
</dbReference>
<proteinExistence type="predicted"/>
<evidence type="ECO:0000313" key="3">
    <source>
        <dbReference type="EMBL" id="KAK4561999.1"/>
    </source>
</evidence>
<comment type="caution">
    <text evidence="3">The sequence shown here is derived from an EMBL/GenBank/DDBJ whole genome shotgun (WGS) entry which is preliminary data.</text>
</comment>
<name>A0AAN7E3F2_QUERU</name>
<dbReference type="Gene3D" id="2.120.10.80">
    <property type="entry name" value="Kelch-type beta propeller"/>
    <property type="match status" value="1"/>
</dbReference>
<accession>A0AAN7E3F2</accession>